<dbReference type="Proteomes" id="UP001501321">
    <property type="component" value="Unassembled WGS sequence"/>
</dbReference>
<evidence type="ECO:0000256" key="1">
    <source>
        <dbReference type="ARBA" id="ARBA00008366"/>
    </source>
</evidence>
<reference evidence="8" key="1">
    <citation type="journal article" date="2019" name="Int. J. Syst. Evol. Microbiol.">
        <title>The Global Catalogue of Microorganisms (GCM) 10K type strain sequencing project: providing services to taxonomists for standard genome sequencing and annotation.</title>
        <authorList>
            <consortium name="The Broad Institute Genomics Platform"/>
            <consortium name="The Broad Institute Genome Sequencing Center for Infectious Disease"/>
            <person name="Wu L."/>
            <person name="Ma J."/>
        </authorList>
    </citation>
    <scope>NUCLEOTIDE SEQUENCE [LARGE SCALE GENOMIC DNA]</scope>
    <source>
        <strain evidence="8">JCM 32226</strain>
    </source>
</reference>
<protein>
    <submittedName>
        <fullName evidence="7">NADPH-dependent oxidoreductase</fullName>
    </submittedName>
</protein>
<comment type="caution">
    <text evidence="7">The sequence shown here is derived from an EMBL/GenBank/DDBJ whole genome shotgun (WGS) entry which is preliminary data.</text>
</comment>
<dbReference type="SUPFAM" id="SSF55469">
    <property type="entry name" value="FMN-dependent nitroreductase-like"/>
    <property type="match status" value="1"/>
</dbReference>
<proteinExistence type="inferred from homology"/>
<accession>A0ABP8QK92</accession>
<dbReference type="InterPro" id="IPR000415">
    <property type="entry name" value="Nitroreductase-like"/>
</dbReference>
<feature type="domain" description="Nitroreductase" evidence="6">
    <location>
        <begin position="10"/>
        <end position="164"/>
    </location>
</feature>
<keyword evidence="8" id="KW-1185">Reference proteome</keyword>
<dbReference type="InterPro" id="IPR016446">
    <property type="entry name" value="Flavin_OxRdtase_Frp"/>
</dbReference>
<evidence type="ECO:0000256" key="3">
    <source>
        <dbReference type="ARBA" id="ARBA00022643"/>
    </source>
</evidence>
<keyword evidence="2 5" id="KW-0285">Flavoprotein</keyword>
<dbReference type="PANTHER" id="PTHR43425:SF2">
    <property type="entry name" value="OXYGEN-INSENSITIVE NADPH NITROREDUCTASE"/>
    <property type="match status" value="1"/>
</dbReference>
<dbReference type="CDD" id="cd02146">
    <property type="entry name" value="NfsA-like"/>
    <property type="match status" value="1"/>
</dbReference>
<keyword evidence="3 5" id="KW-0288">FMN</keyword>
<dbReference type="Pfam" id="PF00881">
    <property type="entry name" value="Nitroreductase"/>
    <property type="match status" value="1"/>
</dbReference>
<dbReference type="PIRSF" id="PIRSF005426">
    <property type="entry name" value="Frp"/>
    <property type="match status" value="1"/>
</dbReference>
<dbReference type="RefSeq" id="WP_345014034.1">
    <property type="nucleotide sequence ID" value="NZ_BAABFC010000020.1"/>
</dbReference>
<gene>
    <name evidence="7" type="ORF">GCM10023095_27110</name>
</gene>
<comment type="similarity">
    <text evidence="1 5">Belongs to the flavin oxidoreductase frp family.</text>
</comment>
<dbReference type="InterPro" id="IPR029479">
    <property type="entry name" value="Nitroreductase"/>
</dbReference>
<evidence type="ECO:0000313" key="8">
    <source>
        <dbReference type="Proteomes" id="UP001501321"/>
    </source>
</evidence>
<evidence type="ECO:0000259" key="6">
    <source>
        <dbReference type="Pfam" id="PF00881"/>
    </source>
</evidence>
<keyword evidence="4 5" id="KW-0560">Oxidoreductase</keyword>
<name>A0ABP8QK92_9GAMM</name>
<dbReference type="PANTHER" id="PTHR43425">
    <property type="entry name" value="OXYGEN-INSENSITIVE NADPH NITROREDUCTASE"/>
    <property type="match status" value="1"/>
</dbReference>
<evidence type="ECO:0000256" key="4">
    <source>
        <dbReference type="ARBA" id="ARBA00023002"/>
    </source>
</evidence>
<evidence type="ECO:0000256" key="2">
    <source>
        <dbReference type="ARBA" id="ARBA00022630"/>
    </source>
</evidence>
<dbReference type="Gene3D" id="3.40.109.10">
    <property type="entry name" value="NADH Oxidase"/>
    <property type="match status" value="1"/>
</dbReference>
<keyword evidence="5" id="KW-0521">NADP</keyword>
<evidence type="ECO:0000256" key="5">
    <source>
        <dbReference type="PIRNR" id="PIRNR005426"/>
    </source>
</evidence>
<evidence type="ECO:0000313" key="7">
    <source>
        <dbReference type="EMBL" id="GAA4502452.1"/>
    </source>
</evidence>
<sequence length="246" mass="27177">MNETLRLMQAHRSHRCFSPDPIDPAQLQAILEAAHHGPTSINSHQVSLILTRDPKARAQLAQIAGDQPWIAQAPVFITLVLDFYKTGLGVARAGQTQQIQRSLEGLLSASLDAGIALGNLMTAARSVGLGVVPIGGIRRDPEAVIELLDLPEWTFPVAGLCLGHIAKQGPQKPRMPLSSYCFEERYQADWLPEIIARYDESLCEFWRRVGREDGLSWSQNTALFYSQCYFPQVKAMAKAQGLTAEE</sequence>
<dbReference type="EMBL" id="BAABFC010000020">
    <property type="protein sequence ID" value="GAA4502452.1"/>
    <property type="molecule type" value="Genomic_DNA"/>
</dbReference>
<organism evidence="7 8">
    <name type="scientific">Pseudaeromonas paramecii</name>
    <dbReference type="NCBI Taxonomy" id="2138166"/>
    <lineage>
        <taxon>Bacteria</taxon>
        <taxon>Pseudomonadati</taxon>
        <taxon>Pseudomonadota</taxon>
        <taxon>Gammaproteobacteria</taxon>
        <taxon>Aeromonadales</taxon>
        <taxon>Aeromonadaceae</taxon>
        <taxon>Pseudaeromonas</taxon>
    </lineage>
</organism>